<keyword evidence="1" id="KW-0808">Transferase</keyword>
<organism evidence="4 5">
    <name type="scientific">Amanita thiersii Skay4041</name>
    <dbReference type="NCBI Taxonomy" id="703135"/>
    <lineage>
        <taxon>Eukaryota</taxon>
        <taxon>Fungi</taxon>
        <taxon>Dikarya</taxon>
        <taxon>Basidiomycota</taxon>
        <taxon>Agaricomycotina</taxon>
        <taxon>Agaricomycetes</taxon>
        <taxon>Agaricomycetidae</taxon>
        <taxon>Agaricales</taxon>
        <taxon>Pluteineae</taxon>
        <taxon>Amanitaceae</taxon>
        <taxon>Amanita</taxon>
    </lineage>
</organism>
<dbReference type="AlphaFoldDB" id="A0A2A9NQZ2"/>
<feature type="domain" description="Rhodanese" evidence="3">
    <location>
        <begin position="22"/>
        <end position="140"/>
    </location>
</feature>
<dbReference type="OrthoDB" id="270167at2759"/>
<sequence length="311" mass="34202">MSSASVPLVLSPTQVHALTLSKENSVRLLDVTWFMPNSPRNASEEFKLRRLPGAQFLDIDHVASAHHLGLKHMMPTQRVFADACEKFGITPASHVILYDTHGIFSSPRALFMFRSFGHENSSIIDGGLPLWRLEGLPTEEGPLSHVEKSTYPTPTLNTKAIRNYEQIVSNSALDPDVDSGAELVLDARSRGRYLGKDPEPRPGISSGHIPRSLSLAFNLFLRKQVGDDGTEYTTMLPPFELRKVLDASIGTERAKLVVKGEMPVVTSCGSGMTAGILWLGLKLLGVDRIGLYDESWTGYAMRSTSKVEKLT</sequence>
<dbReference type="PANTHER" id="PTHR11364:SF27">
    <property type="entry name" value="SULFURTRANSFERASE"/>
    <property type="match status" value="1"/>
</dbReference>
<gene>
    <name evidence="4" type="ORF">AMATHDRAFT_75429</name>
</gene>
<dbReference type="GO" id="GO:0005739">
    <property type="term" value="C:mitochondrion"/>
    <property type="evidence" value="ECO:0007669"/>
    <property type="project" value="TreeGrafter"/>
</dbReference>
<dbReference type="CDD" id="cd01449">
    <property type="entry name" value="TST_Repeat_2"/>
    <property type="match status" value="1"/>
</dbReference>
<dbReference type="CDD" id="cd01448">
    <property type="entry name" value="TST_Repeat_1"/>
    <property type="match status" value="1"/>
</dbReference>
<dbReference type="PANTHER" id="PTHR11364">
    <property type="entry name" value="THIOSULFATE SULFERTANSFERASE"/>
    <property type="match status" value="1"/>
</dbReference>
<dbReference type="InterPro" id="IPR001763">
    <property type="entry name" value="Rhodanese-like_dom"/>
</dbReference>
<dbReference type="InterPro" id="IPR045078">
    <property type="entry name" value="TST/MPST-like"/>
</dbReference>
<proteinExistence type="predicted"/>
<accession>A0A2A9NQZ2</accession>
<keyword evidence="5" id="KW-1185">Reference proteome</keyword>
<evidence type="ECO:0000256" key="1">
    <source>
        <dbReference type="ARBA" id="ARBA00022679"/>
    </source>
</evidence>
<keyword evidence="2" id="KW-0677">Repeat</keyword>
<dbReference type="Pfam" id="PF00581">
    <property type="entry name" value="Rhodanese"/>
    <property type="match status" value="2"/>
</dbReference>
<evidence type="ECO:0000259" key="3">
    <source>
        <dbReference type="PROSITE" id="PS50206"/>
    </source>
</evidence>
<dbReference type="PROSITE" id="PS50206">
    <property type="entry name" value="RHODANESE_3"/>
    <property type="match status" value="2"/>
</dbReference>
<dbReference type="SUPFAM" id="SSF52821">
    <property type="entry name" value="Rhodanese/Cell cycle control phosphatase"/>
    <property type="match status" value="2"/>
</dbReference>
<name>A0A2A9NQZ2_9AGAR</name>
<reference evidence="4 5" key="1">
    <citation type="submission" date="2014-02" db="EMBL/GenBank/DDBJ databases">
        <title>Transposable element dynamics among asymbiotic and ectomycorrhizal Amanita fungi.</title>
        <authorList>
            <consortium name="DOE Joint Genome Institute"/>
            <person name="Hess J."/>
            <person name="Skrede I."/>
            <person name="Wolfe B."/>
            <person name="LaButti K."/>
            <person name="Ohm R.A."/>
            <person name="Grigoriev I.V."/>
            <person name="Pringle A."/>
        </authorList>
    </citation>
    <scope>NUCLEOTIDE SEQUENCE [LARGE SCALE GENOMIC DNA]</scope>
    <source>
        <strain evidence="4 5">SKay4041</strain>
    </source>
</reference>
<dbReference type="STRING" id="703135.A0A2A9NQZ2"/>
<dbReference type="EMBL" id="KZ301998">
    <property type="protein sequence ID" value="PFH50741.1"/>
    <property type="molecule type" value="Genomic_DNA"/>
</dbReference>
<dbReference type="GO" id="GO:0004792">
    <property type="term" value="F:thiosulfate-cyanide sulfurtransferase activity"/>
    <property type="evidence" value="ECO:0007669"/>
    <property type="project" value="TreeGrafter"/>
</dbReference>
<feature type="domain" description="Rhodanese" evidence="3">
    <location>
        <begin position="178"/>
        <end position="308"/>
    </location>
</feature>
<dbReference type="InterPro" id="IPR036873">
    <property type="entry name" value="Rhodanese-like_dom_sf"/>
</dbReference>
<evidence type="ECO:0000256" key="2">
    <source>
        <dbReference type="ARBA" id="ARBA00022737"/>
    </source>
</evidence>
<protein>
    <recommendedName>
        <fullName evidence="3">Rhodanese domain-containing protein</fullName>
    </recommendedName>
</protein>
<dbReference type="Gene3D" id="3.40.250.10">
    <property type="entry name" value="Rhodanese-like domain"/>
    <property type="match status" value="2"/>
</dbReference>
<dbReference type="SMART" id="SM00450">
    <property type="entry name" value="RHOD"/>
    <property type="match status" value="2"/>
</dbReference>
<dbReference type="Proteomes" id="UP000242287">
    <property type="component" value="Unassembled WGS sequence"/>
</dbReference>
<evidence type="ECO:0000313" key="4">
    <source>
        <dbReference type="EMBL" id="PFH50741.1"/>
    </source>
</evidence>
<evidence type="ECO:0000313" key="5">
    <source>
        <dbReference type="Proteomes" id="UP000242287"/>
    </source>
</evidence>